<evidence type="ECO:0000313" key="2">
    <source>
        <dbReference type="EMBL" id="MFF5919826.1"/>
    </source>
</evidence>
<dbReference type="EMBL" id="JBIBDZ010000004">
    <property type="protein sequence ID" value="MFF5919826.1"/>
    <property type="molecule type" value="Genomic_DNA"/>
</dbReference>
<comment type="caution">
    <text evidence="2">The sequence shown here is derived from an EMBL/GenBank/DDBJ whole genome shotgun (WGS) entry which is preliminary data.</text>
</comment>
<protein>
    <submittedName>
        <fullName evidence="2">DUF6895 family protein</fullName>
    </submittedName>
</protein>
<proteinExistence type="predicted"/>
<reference evidence="2 3" key="1">
    <citation type="submission" date="2024-10" db="EMBL/GenBank/DDBJ databases">
        <title>The Natural Products Discovery Center: Release of the First 8490 Sequenced Strains for Exploring Actinobacteria Biosynthetic Diversity.</title>
        <authorList>
            <person name="Kalkreuter E."/>
            <person name="Kautsar S.A."/>
            <person name="Yang D."/>
            <person name="Bader C.D."/>
            <person name="Teijaro C.N."/>
            <person name="Fluegel L."/>
            <person name="Davis C.M."/>
            <person name="Simpson J.R."/>
            <person name="Lauterbach L."/>
            <person name="Steele A.D."/>
            <person name="Gui C."/>
            <person name="Meng S."/>
            <person name="Li G."/>
            <person name="Viehrig K."/>
            <person name="Ye F."/>
            <person name="Su P."/>
            <person name="Kiefer A.F."/>
            <person name="Nichols A."/>
            <person name="Cepeda A.J."/>
            <person name="Yan W."/>
            <person name="Fan B."/>
            <person name="Jiang Y."/>
            <person name="Adhikari A."/>
            <person name="Zheng C.-J."/>
            <person name="Schuster L."/>
            <person name="Cowan T.M."/>
            <person name="Smanski M.J."/>
            <person name="Chevrette M.G."/>
            <person name="De Carvalho L.P.S."/>
            <person name="Shen B."/>
        </authorList>
    </citation>
    <scope>NUCLEOTIDE SEQUENCE [LARGE SCALE GENOMIC DNA]</scope>
    <source>
        <strain evidence="2 3">NPDC012605</strain>
    </source>
</reference>
<dbReference type="RefSeq" id="WP_388307573.1">
    <property type="nucleotide sequence ID" value="NZ_JBIBDZ010000004.1"/>
</dbReference>
<feature type="domain" description="DUF6895" evidence="1">
    <location>
        <begin position="11"/>
        <end position="312"/>
    </location>
</feature>
<dbReference type="Pfam" id="PF21836">
    <property type="entry name" value="DUF6895"/>
    <property type="match status" value="1"/>
</dbReference>
<dbReference type="InterPro" id="IPR054190">
    <property type="entry name" value="DUF6895"/>
</dbReference>
<name>A0ABW6XQS0_9ACTN</name>
<accession>A0ABW6XQS0</accession>
<keyword evidence="3" id="KW-1185">Reference proteome</keyword>
<evidence type="ECO:0000313" key="3">
    <source>
        <dbReference type="Proteomes" id="UP001602370"/>
    </source>
</evidence>
<organism evidence="2 3">
    <name type="scientific">Streptomyces flavochromogenes</name>
    <dbReference type="NCBI Taxonomy" id="68199"/>
    <lineage>
        <taxon>Bacteria</taxon>
        <taxon>Bacillati</taxon>
        <taxon>Actinomycetota</taxon>
        <taxon>Actinomycetes</taxon>
        <taxon>Kitasatosporales</taxon>
        <taxon>Streptomycetaceae</taxon>
        <taxon>Streptomyces</taxon>
    </lineage>
</organism>
<evidence type="ECO:0000259" key="1">
    <source>
        <dbReference type="Pfam" id="PF21836"/>
    </source>
</evidence>
<dbReference type="Proteomes" id="UP001602370">
    <property type="component" value="Unassembled WGS sequence"/>
</dbReference>
<sequence>MPPSLLEQLSAGALDWLGGNLDHFDPFAADTEATTPSTARSAPRGKAKAALELGLLCHRAARPDGTGPDPLGGATALVRKLWQDPDFPRLFDHSPAYASTYRLVYAALAPAGIDDTQCREALARLDPAFLSPGGKSPYRRIEIRYYADRAGVRHGIESYAELLPRSPLVALRAAGPTVAAAAKSTVEPLTLPQAYALTHTAFYLGDFGRTDPRIAGADLDHARGLTHRMLSHCVAHDLWDLAAELVLTQFVLGEDPLRTPSGAAAVECLARAQRPDGAIPGRSAELMAAPRVTAGEFFRKAYHTTLVTALMASIVSSARCAS</sequence>
<gene>
    <name evidence="2" type="ORF">ACFY8C_16005</name>
</gene>